<evidence type="ECO:0008006" key="3">
    <source>
        <dbReference type="Google" id="ProtNLM"/>
    </source>
</evidence>
<keyword evidence="2" id="KW-1185">Reference proteome</keyword>
<evidence type="ECO:0000313" key="1">
    <source>
        <dbReference type="EMBL" id="QLQ39627.1"/>
    </source>
</evidence>
<organism evidence="1 2">
    <name type="scientific">Micromonospora robiginosa</name>
    <dbReference type="NCBI Taxonomy" id="2749844"/>
    <lineage>
        <taxon>Bacteria</taxon>
        <taxon>Bacillati</taxon>
        <taxon>Actinomycetota</taxon>
        <taxon>Actinomycetes</taxon>
        <taxon>Micromonosporales</taxon>
        <taxon>Micromonosporaceae</taxon>
        <taxon>Micromonospora</taxon>
    </lineage>
</organism>
<dbReference type="RefSeq" id="WP_181572011.1">
    <property type="nucleotide sequence ID" value="NZ_CP059322.2"/>
</dbReference>
<dbReference type="EMBL" id="CP059322">
    <property type="protein sequence ID" value="QLQ39627.1"/>
    <property type="molecule type" value="Genomic_DNA"/>
</dbReference>
<name>A0A7L6BCG8_9ACTN</name>
<reference evidence="2" key="1">
    <citation type="submission" date="2020-07" db="EMBL/GenBank/DDBJ databases">
        <title>A new Micromonospora strain with potent antibiotic activity isolated from the microbiome of a mid-Atlantic deep-sea sponge.</title>
        <authorList>
            <person name="Back C.R."/>
            <person name="Stennett H.L."/>
            <person name="Williams S.E."/>
            <person name="Wang L."/>
            <person name="Ojeda Gomez J."/>
            <person name="Abdulle O.M."/>
            <person name="Duffy T."/>
            <person name="Hendry K.R."/>
            <person name="Powell D."/>
            <person name="Stach J.E."/>
            <person name="Essex-Lopresti A.E."/>
            <person name="Willis C.L."/>
            <person name="Curnow P."/>
            <person name="Race P.R."/>
        </authorList>
    </citation>
    <scope>NUCLEOTIDE SEQUENCE [LARGE SCALE GENOMIC DNA]</scope>
    <source>
        <strain evidence="2">28ISP2-46</strain>
    </source>
</reference>
<proteinExistence type="predicted"/>
<evidence type="ECO:0000313" key="2">
    <source>
        <dbReference type="Proteomes" id="UP000510844"/>
    </source>
</evidence>
<accession>A0A7L6BCG8</accession>
<dbReference type="KEGG" id="mfeu:H1D33_12825"/>
<dbReference type="Proteomes" id="UP000510844">
    <property type="component" value="Chromosome"/>
</dbReference>
<sequence>MIRIARHRRFTANHTLHLDIGSRRLFVKINPNRSESAAEIVGYERIRSLYPVPALHVHRRIGRWSVTVYDRHQPDQSDTGLLLDAITADGIGARTHLDRGLDAIIGHYRHVISATMRQLPASQTIGKLYRDRAQPGGRLDRYYAHNPTLLTMPAGSGIRCGDLREATLVINGQPRRLDFDALVTDLRTALHPDQQVWAAMTQGDPTDFNIGLDGENRAVWFDYDTAGLNALAGEIACFLWCQRLHAAWLVPRYNPGAFTDHQRALADAVKPQLRLARPTSRTITIDYQHRPSAPRQHTITRYLAELAQPLASSIGADLLAWLRPYLAMRLLAVYPLQQMESADAALSIGLLADLYAPEADLTQLLGLVATPEETMHES</sequence>
<gene>
    <name evidence="1" type="ORF">H1D33_12825</name>
</gene>
<protein>
    <recommendedName>
        <fullName evidence="3">Aminoglycoside phosphotransferase domain-containing protein</fullName>
    </recommendedName>
</protein>
<dbReference type="AlphaFoldDB" id="A0A7L6BCG8"/>
<reference evidence="1 2" key="2">
    <citation type="journal article" date="2021" name="Mar. Drugs">
        <title>A New Micromonospora Strain with Antibiotic Activity Isolated from the Microbiome of a Mid-Atlantic Deep-Sea Sponge.</title>
        <authorList>
            <person name="Back C.R."/>
            <person name="Stennett H.L."/>
            <person name="Williams S.E."/>
            <person name="Wang L."/>
            <person name="Ojeda Gomez J."/>
            <person name="Abdulle O.M."/>
            <person name="Duffy T."/>
            <person name="Neal C."/>
            <person name="Mantell J."/>
            <person name="Jepson M.A."/>
            <person name="Hendry K.R."/>
            <person name="Powell D."/>
            <person name="Stach J.E.M."/>
            <person name="Essex-Lopresti A.E."/>
            <person name="Willis C.L."/>
            <person name="Curnow P."/>
            <person name="Race P.R."/>
        </authorList>
    </citation>
    <scope>NUCLEOTIDE SEQUENCE [LARGE SCALE GENOMIC DNA]</scope>
    <source>
        <strain evidence="1 2">28ISP2-46</strain>
    </source>
</reference>